<evidence type="ECO:0000259" key="2">
    <source>
        <dbReference type="Pfam" id="PF06916"/>
    </source>
</evidence>
<proteinExistence type="predicted"/>
<gene>
    <name evidence="3" type="ORF">HBR001_LOCUS5635</name>
</gene>
<dbReference type="Pfam" id="PF06916">
    <property type="entry name" value="FAM210A-B_dom"/>
    <property type="match status" value="1"/>
</dbReference>
<dbReference type="PANTHER" id="PTHR21377">
    <property type="entry name" value="PROTEIN FAM210B, MITOCHONDRIAL"/>
    <property type="match status" value="1"/>
</dbReference>
<organism evidence="3 4">
    <name type="scientific">Hyaloperonospora brassicae</name>
    <name type="common">Brassica downy mildew</name>
    <name type="synonym">Peronospora brassicae</name>
    <dbReference type="NCBI Taxonomy" id="162125"/>
    <lineage>
        <taxon>Eukaryota</taxon>
        <taxon>Sar</taxon>
        <taxon>Stramenopiles</taxon>
        <taxon>Oomycota</taxon>
        <taxon>Peronosporomycetes</taxon>
        <taxon>Peronosporales</taxon>
        <taxon>Peronosporaceae</taxon>
        <taxon>Hyaloperonospora</taxon>
    </lineage>
</organism>
<dbReference type="GO" id="GO:0005739">
    <property type="term" value="C:mitochondrion"/>
    <property type="evidence" value="ECO:0007669"/>
    <property type="project" value="TreeGrafter"/>
</dbReference>
<keyword evidence="4" id="KW-1185">Reference proteome</keyword>
<evidence type="ECO:0000313" key="4">
    <source>
        <dbReference type="Proteomes" id="UP001162031"/>
    </source>
</evidence>
<feature type="domain" description="DUF1279" evidence="2">
    <location>
        <begin position="142"/>
        <end position="228"/>
    </location>
</feature>
<feature type="region of interest" description="Disordered" evidence="1">
    <location>
        <begin position="101"/>
        <end position="125"/>
    </location>
</feature>
<comment type="caution">
    <text evidence="3">The sequence shown here is derived from an EMBL/GenBank/DDBJ whole genome shotgun (WGS) entry which is preliminary data.</text>
</comment>
<dbReference type="InterPro" id="IPR009688">
    <property type="entry name" value="FAM210A/B-like_dom"/>
</dbReference>
<evidence type="ECO:0000313" key="3">
    <source>
        <dbReference type="EMBL" id="CAI5732802.1"/>
    </source>
</evidence>
<sequence length="254" mass="27377">MLRSGIRYFGASPGAAQRGRSHRSRMRCNVSRPLPLLSSARGGSNGVSVGLLPFRAPRSGATAVPRCLPHPLLPHVVGPGSNYGLFARSWSSGRMSADVEKQTESLADGDVTTVSPPKKEEAASRECEPLIPEALPQQPWRQRVKTFAIEYGRVGICTHMVLSMLSLSIIYAGVSSGVDVKAILDWLGFSTSASDSTANTAGTFIIAYTFYKVLTPVRWPLTFAVTPVVLRALRRRGYMLESNTPPSSPTPPPP</sequence>
<reference evidence="3" key="1">
    <citation type="submission" date="2022-12" db="EMBL/GenBank/DDBJ databases">
        <authorList>
            <person name="Webb A."/>
        </authorList>
    </citation>
    <scope>NUCLEOTIDE SEQUENCE</scope>
    <source>
        <strain evidence="3">Hp1</strain>
    </source>
</reference>
<dbReference type="EMBL" id="CANTFL010001181">
    <property type="protein sequence ID" value="CAI5732802.1"/>
    <property type="molecule type" value="Genomic_DNA"/>
</dbReference>
<name>A0AAV0U7I2_HYABA</name>
<dbReference type="InterPro" id="IPR045866">
    <property type="entry name" value="FAM210A/B-like"/>
</dbReference>
<accession>A0AAV0U7I2</accession>
<dbReference type="PANTHER" id="PTHR21377:SF18">
    <property type="entry name" value="DUF1279 DOMAIN-CONTAINING PROTEIN"/>
    <property type="match status" value="1"/>
</dbReference>
<protein>
    <recommendedName>
        <fullName evidence="2">DUF1279 domain-containing protein</fullName>
    </recommendedName>
</protein>
<dbReference type="Proteomes" id="UP001162031">
    <property type="component" value="Unassembled WGS sequence"/>
</dbReference>
<evidence type="ECO:0000256" key="1">
    <source>
        <dbReference type="SAM" id="MobiDB-lite"/>
    </source>
</evidence>
<dbReference type="AlphaFoldDB" id="A0AAV0U7I2"/>